<feature type="signal peptide" evidence="1">
    <location>
        <begin position="1"/>
        <end position="22"/>
    </location>
</feature>
<dbReference type="Proteomes" id="UP000830583">
    <property type="component" value="Chromosome"/>
</dbReference>
<dbReference type="Pfam" id="PF10677">
    <property type="entry name" value="DUF2490"/>
    <property type="match status" value="1"/>
</dbReference>
<reference evidence="2" key="1">
    <citation type="submission" date="2022-04" db="EMBL/GenBank/DDBJ databases">
        <title>Consumption of N2O by Flavobacterium azooxidireducens sp. nov. isolated from Decomposing Leaf Litter of Phragmites australis (Cav.).</title>
        <authorList>
            <person name="Behrendt U."/>
            <person name="Spanner T."/>
            <person name="Augustin J."/>
            <person name="Horn M.A."/>
            <person name="Kolb S."/>
            <person name="Ulrich A."/>
        </authorList>
    </citation>
    <scope>NUCLEOTIDE SEQUENCE</scope>
    <source>
        <strain evidence="2">IGB 4-14</strain>
    </source>
</reference>
<evidence type="ECO:0000313" key="3">
    <source>
        <dbReference type="Proteomes" id="UP000830583"/>
    </source>
</evidence>
<protein>
    <submittedName>
        <fullName evidence="2">DUF2490 domain-containing protein</fullName>
    </submittedName>
</protein>
<name>A0ABY4KKF0_9FLAO</name>
<dbReference type="RefSeq" id="WP_248435385.1">
    <property type="nucleotide sequence ID" value="NZ_CP096205.1"/>
</dbReference>
<gene>
    <name evidence="2" type="ORF">M0M57_03400</name>
</gene>
<feature type="chain" id="PRO_5046093227" evidence="1">
    <location>
        <begin position="23"/>
        <end position="246"/>
    </location>
</feature>
<evidence type="ECO:0000313" key="2">
    <source>
        <dbReference type="EMBL" id="UPQ79885.1"/>
    </source>
</evidence>
<sequence>MNWIKKSYVLVALFAMISNGYAQNKNEDQANWFAYVGQIKIAEKIGIHVEAQFRLDDNLNYSRQNLFRLGGIYHVNSKLNLALGYGLINTYSPTFDDYFGENRIWQQLVYNHKWKEDKNLMNHRIRVEQRFVDRLGVVNQNTEVVATHYQNRFRYLNRNLIHLSNFKNSNNTLYGIIQSEVFLNIGTNKINSKFFDQNRFFTGLGIHFKEQTRIELGYMNHYLNLSSGSDLMNHTLSFSILQNLSI</sequence>
<accession>A0ABY4KKF0</accession>
<keyword evidence="1" id="KW-0732">Signal</keyword>
<dbReference type="EMBL" id="CP096205">
    <property type="protein sequence ID" value="UPQ79885.1"/>
    <property type="molecule type" value="Genomic_DNA"/>
</dbReference>
<proteinExistence type="predicted"/>
<dbReference type="InterPro" id="IPR019619">
    <property type="entry name" value="DUF2490"/>
</dbReference>
<organism evidence="2 3">
    <name type="scientific">Flavobacterium azooxidireducens</name>
    <dbReference type="NCBI Taxonomy" id="1871076"/>
    <lineage>
        <taxon>Bacteria</taxon>
        <taxon>Pseudomonadati</taxon>
        <taxon>Bacteroidota</taxon>
        <taxon>Flavobacteriia</taxon>
        <taxon>Flavobacteriales</taxon>
        <taxon>Flavobacteriaceae</taxon>
        <taxon>Flavobacterium</taxon>
    </lineage>
</organism>
<keyword evidence="3" id="KW-1185">Reference proteome</keyword>
<evidence type="ECO:0000256" key="1">
    <source>
        <dbReference type="SAM" id="SignalP"/>
    </source>
</evidence>